<feature type="domain" description="C2H2-type" evidence="2">
    <location>
        <begin position="197"/>
        <end position="219"/>
    </location>
</feature>
<dbReference type="PROSITE" id="PS00028">
    <property type="entry name" value="ZINC_FINGER_C2H2_1"/>
    <property type="match status" value="1"/>
</dbReference>
<sequence>PGKSPIDLLEACCAAIKDERAISTGSKRKRSDSFHKSSSVEVDDSLPPTLKTSPNSSFQQPPAKKTALPENSPHSRRDVLSGSKGRLYFRSTISKVPPLRTPLGSYLSQSHADLERIYRSWQLQNSQYSLINGLSNWALYQQQLQVSLAAGHFLPSQLHSLGALPFLRNFSPALEPESLPLAQDLSPHQELLTINECRWANCSKNFKTPDALSEHVFEHVTATSKSTHSLAASAAQLSSPVNSAVSIIGSTGKLV</sequence>
<dbReference type="InterPro" id="IPR013087">
    <property type="entry name" value="Znf_C2H2_type"/>
</dbReference>
<feature type="region of interest" description="Disordered" evidence="1">
    <location>
        <begin position="20"/>
        <end position="80"/>
    </location>
</feature>
<gene>
    <name evidence="3" type="ORF">GSOID_T00012142001</name>
</gene>
<dbReference type="InterPro" id="IPR048420">
    <property type="entry name" value="Zap1-like_Znf1"/>
</dbReference>
<keyword evidence="4" id="KW-1185">Reference proteome</keyword>
<organism evidence="3">
    <name type="scientific">Oikopleura dioica</name>
    <name type="common">Tunicate</name>
    <dbReference type="NCBI Taxonomy" id="34765"/>
    <lineage>
        <taxon>Eukaryota</taxon>
        <taxon>Metazoa</taxon>
        <taxon>Chordata</taxon>
        <taxon>Tunicata</taxon>
        <taxon>Appendicularia</taxon>
        <taxon>Copelata</taxon>
        <taxon>Oikopleuridae</taxon>
        <taxon>Oikopleura</taxon>
    </lineage>
</organism>
<feature type="non-terminal residue" evidence="3">
    <location>
        <position position="1"/>
    </location>
</feature>
<evidence type="ECO:0000313" key="4">
    <source>
        <dbReference type="Proteomes" id="UP000001307"/>
    </source>
</evidence>
<evidence type="ECO:0000259" key="2">
    <source>
        <dbReference type="PROSITE" id="PS00028"/>
    </source>
</evidence>
<feature type="compositionally biased region" description="Polar residues" evidence="1">
    <location>
        <begin position="50"/>
        <end position="60"/>
    </location>
</feature>
<proteinExistence type="predicted"/>
<protein>
    <recommendedName>
        <fullName evidence="2">C2H2-type domain-containing protein</fullName>
    </recommendedName>
</protein>
<evidence type="ECO:0000256" key="1">
    <source>
        <dbReference type="SAM" id="MobiDB-lite"/>
    </source>
</evidence>
<dbReference type="AlphaFoldDB" id="E4Y034"/>
<dbReference type="Proteomes" id="UP000001307">
    <property type="component" value="Unassembled WGS sequence"/>
</dbReference>
<accession>E4Y034</accession>
<evidence type="ECO:0000313" key="3">
    <source>
        <dbReference type="EMBL" id="CBY15246.1"/>
    </source>
</evidence>
<dbReference type="OrthoDB" id="10437529at2759"/>
<dbReference type="GO" id="GO:0008270">
    <property type="term" value="F:zinc ion binding"/>
    <property type="evidence" value="ECO:0007669"/>
    <property type="project" value="InterPro"/>
</dbReference>
<name>E4Y034_OIKDI</name>
<dbReference type="EMBL" id="FN653453">
    <property type="protein sequence ID" value="CBY15246.1"/>
    <property type="molecule type" value="Genomic_DNA"/>
</dbReference>
<dbReference type="Gene3D" id="3.30.160.60">
    <property type="entry name" value="Classic Zinc Finger"/>
    <property type="match status" value="1"/>
</dbReference>
<dbReference type="InParanoid" id="E4Y034"/>
<dbReference type="Pfam" id="PF21816">
    <property type="entry name" value="Zap1_zf1"/>
    <property type="match status" value="1"/>
</dbReference>
<reference evidence="3" key="1">
    <citation type="journal article" date="2010" name="Science">
        <title>Plasticity of animal genome architecture unmasked by rapid evolution of a pelagic tunicate.</title>
        <authorList>
            <person name="Denoeud F."/>
            <person name="Henriet S."/>
            <person name="Mungpakdee S."/>
            <person name="Aury J.M."/>
            <person name="Da Silva C."/>
            <person name="Brinkmann H."/>
            <person name="Mikhaleva J."/>
            <person name="Olsen L.C."/>
            <person name="Jubin C."/>
            <person name="Canestro C."/>
            <person name="Bouquet J.M."/>
            <person name="Danks G."/>
            <person name="Poulain J."/>
            <person name="Campsteijn C."/>
            <person name="Adamski M."/>
            <person name="Cross I."/>
            <person name="Yadetie F."/>
            <person name="Muffato M."/>
            <person name="Louis A."/>
            <person name="Butcher S."/>
            <person name="Tsagkogeorga G."/>
            <person name="Konrad A."/>
            <person name="Singh S."/>
            <person name="Jensen M.F."/>
            <person name="Cong E.H."/>
            <person name="Eikeseth-Otteraa H."/>
            <person name="Noel B."/>
            <person name="Anthouard V."/>
            <person name="Porcel B.M."/>
            <person name="Kachouri-Lafond R."/>
            <person name="Nishino A."/>
            <person name="Ugolini M."/>
            <person name="Chourrout P."/>
            <person name="Nishida H."/>
            <person name="Aasland R."/>
            <person name="Huzurbazar S."/>
            <person name="Westhof E."/>
            <person name="Delsuc F."/>
            <person name="Lehrach H."/>
            <person name="Reinhardt R."/>
            <person name="Weissenbach J."/>
            <person name="Roy S.W."/>
            <person name="Artiguenave F."/>
            <person name="Postlethwait J.H."/>
            <person name="Manak J.R."/>
            <person name="Thompson E.M."/>
            <person name="Jaillon O."/>
            <person name="Du Pasquier L."/>
            <person name="Boudinot P."/>
            <person name="Liberles D.A."/>
            <person name="Volff J.N."/>
            <person name="Philippe H."/>
            <person name="Lenhard B."/>
            <person name="Roest Crollius H."/>
            <person name="Wincker P."/>
            <person name="Chourrout D."/>
        </authorList>
    </citation>
    <scope>NUCLEOTIDE SEQUENCE [LARGE SCALE GENOMIC DNA]</scope>
</reference>